<reference evidence="6" key="1">
    <citation type="journal article" date="2019" name="Int. J. Syst. Evol. Microbiol.">
        <title>The Global Catalogue of Microorganisms (GCM) 10K type strain sequencing project: providing services to taxonomists for standard genome sequencing and annotation.</title>
        <authorList>
            <consortium name="The Broad Institute Genomics Platform"/>
            <consortium name="The Broad Institute Genome Sequencing Center for Infectious Disease"/>
            <person name="Wu L."/>
            <person name="Ma J."/>
        </authorList>
    </citation>
    <scope>NUCLEOTIDE SEQUENCE [LARGE SCALE GENOMIC DNA]</scope>
    <source>
        <strain evidence="6">CECT 7649</strain>
    </source>
</reference>
<dbReference type="InterPro" id="IPR002577">
    <property type="entry name" value="HTH_HxlR"/>
</dbReference>
<gene>
    <name evidence="5" type="ORF">ACFQSB_24935</name>
</gene>
<evidence type="ECO:0000256" key="3">
    <source>
        <dbReference type="ARBA" id="ARBA00023163"/>
    </source>
</evidence>
<accession>A0ABW2PAJ1</accession>
<dbReference type="PANTHER" id="PTHR33204:SF37">
    <property type="entry name" value="HTH-TYPE TRANSCRIPTIONAL REGULATOR YODB"/>
    <property type="match status" value="1"/>
</dbReference>
<evidence type="ECO:0000256" key="1">
    <source>
        <dbReference type="ARBA" id="ARBA00023015"/>
    </source>
</evidence>
<dbReference type="Gene3D" id="1.10.10.10">
    <property type="entry name" value="Winged helix-like DNA-binding domain superfamily/Winged helix DNA-binding domain"/>
    <property type="match status" value="1"/>
</dbReference>
<evidence type="ECO:0000313" key="5">
    <source>
        <dbReference type="EMBL" id="MFC7385477.1"/>
    </source>
</evidence>
<evidence type="ECO:0000313" key="6">
    <source>
        <dbReference type="Proteomes" id="UP001596496"/>
    </source>
</evidence>
<comment type="caution">
    <text evidence="5">The sequence shown here is derived from an EMBL/GenBank/DDBJ whole genome shotgun (WGS) entry which is preliminary data.</text>
</comment>
<name>A0ABW2PAJ1_9ACTN</name>
<evidence type="ECO:0000256" key="2">
    <source>
        <dbReference type="ARBA" id="ARBA00023125"/>
    </source>
</evidence>
<sequence>MTATTEIHKVCARFHIAVELIGARWTGAVLRVIFTGHSRYAQIREAVPGISDTMLAARLRTLEAEGLVERVVLPATPVQVEYHLTEKGRDLAPVLEAMIAWSHKWIPLPSADGPAAET</sequence>
<dbReference type="InterPro" id="IPR036388">
    <property type="entry name" value="WH-like_DNA-bd_sf"/>
</dbReference>
<dbReference type="Pfam" id="PF01638">
    <property type="entry name" value="HxlR"/>
    <property type="match status" value="1"/>
</dbReference>
<keyword evidence="3" id="KW-0804">Transcription</keyword>
<keyword evidence="1" id="KW-0805">Transcription regulation</keyword>
<keyword evidence="6" id="KW-1185">Reference proteome</keyword>
<dbReference type="EMBL" id="JBHTCG010000019">
    <property type="protein sequence ID" value="MFC7385477.1"/>
    <property type="molecule type" value="Genomic_DNA"/>
</dbReference>
<dbReference type="PROSITE" id="PS51118">
    <property type="entry name" value="HTH_HXLR"/>
    <property type="match status" value="1"/>
</dbReference>
<dbReference type="InterPro" id="IPR036390">
    <property type="entry name" value="WH_DNA-bd_sf"/>
</dbReference>
<dbReference type="PANTHER" id="PTHR33204">
    <property type="entry name" value="TRANSCRIPTIONAL REGULATOR, MARR FAMILY"/>
    <property type="match status" value="1"/>
</dbReference>
<protein>
    <submittedName>
        <fullName evidence="5">Winged helix-turn-helix transcriptional regulator</fullName>
    </submittedName>
</protein>
<proteinExistence type="predicted"/>
<dbReference type="SUPFAM" id="SSF46785">
    <property type="entry name" value="Winged helix' DNA-binding domain"/>
    <property type="match status" value="1"/>
</dbReference>
<keyword evidence="2" id="KW-0238">DNA-binding</keyword>
<feature type="domain" description="HTH hxlR-type" evidence="4">
    <location>
        <begin position="11"/>
        <end position="110"/>
    </location>
</feature>
<dbReference type="Proteomes" id="UP001596496">
    <property type="component" value="Unassembled WGS sequence"/>
</dbReference>
<dbReference type="RefSeq" id="WP_380829406.1">
    <property type="nucleotide sequence ID" value="NZ_JBHTCG010000019.1"/>
</dbReference>
<evidence type="ECO:0000259" key="4">
    <source>
        <dbReference type="PROSITE" id="PS51118"/>
    </source>
</evidence>
<organism evidence="5 6">
    <name type="scientific">Sphaerisporangium rhizosphaerae</name>
    <dbReference type="NCBI Taxonomy" id="2269375"/>
    <lineage>
        <taxon>Bacteria</taxon>
        <taxon>Bacillati</taxon>
        <taxon>Actinomycetota</taxon>
        <taxon>Actinomycetes</taxon>
        <taxon>Streptosporangiales</taxon>
        <taxon>Streptosporangiaceae</taxon>
        <taxon>Sphaerisporangium</taxon>
    </lineage>
</organism>